<keyword evidence="1" id="KW-0472">Membrane</keyword>
<keyword evidence="1" id="KW-0812">Transmembrane</keyword>
<feature type="transmembrane region" description="Helical" evidence="1">
    <location>
        <begin position="54"/>
        <end position="79"/>
    </location>
</feature>
<proteinExistence type="predicted"/>
<evidence type="ECO:0008006" key="4">
    <source>
        <dbReference type="Google" id="ProtNLM"/>
    </source>
</evidence>
<dbReference type="Proteomes" id="UP000307440">
    <property type="component" value="Unassembled WGS sequence"/>
</dbReference>
<feature type="transmembrane region" description="Helical" evidence="1">
    <location>
        <begin position="169"/>
        <end position="191"/>
    </location>
</feature>
<dbReference type="EMBL" id="ML210213">
    <property type="protein sequence ID" value="TFK23750.1"/>
    <property type="molecule type" value="Genomic_DNA"/>
</dbReference>
<dbReference type="OrthoDB" id="3226582at2759"/>
<evidence type="ECO:0000256" key="1">
    <source>
        <dbReference type="SAM" id="Phobius"/>
    </source>
</evidence>
<protein>
    <recommendedName>
        <fullName evidence="4">G-protein coupled receptors family 1 profile domain-containing protein</fullName>
    </recommendedName>
</protein>
<feature type="transmembrane region" description="Helical" evidence="1">
    <location>
        <begin position="135"/>
        <end position="157"/>
    </location>
</feature>
<feature type="transmembrane region" description="Helical" evidence="1">
    <location>
        <begin position="99"/>
        <end position="123"/>
    </location>
</feature>
<sequence length="332" mass="36850">MEVYEDSELMGYFLAITQANSAVGIASTSMQIFMCVYGLSIYLETPRVERQGRLPYLITSFVLLATCLLSTVANCWTAFKILILASPDGQDVRPAIAQIYISAGPIIASVGFWIVILICDALLIYRTYIIWIDKAWVVILPAIAHLSTIALMVRSFIPITSLYDGQDAPYLSALAFLKLGINISTTSLISYRLLRMRSSLKKNFPTVDSRVYLGVVAILVESALPVVIFGLMYAITITLKGKAAYKVYGFSAIAYNFFVEMSPQWIIFRVATGRSWVRTPPAMRDETTATRPIMFANANCQSSIPLASEMHVELGISPRRTIKSIYNSDITL</sequence>
<organism evidence="2 3">
    <name type="scientific">Coprinopsis marcescibilis</name>
    <name type="common">Agaric fungus</name>
    <name type="synonym">Psathyrella marcescibilis</name>
    <dbReference type="NCBI Taxonomy" id="230819"/>
    <lineage>
        <taxon>Eukaryota</taxon>
        <taxon>Fungi</taxon>
        <taxon>Dikarya</taxon>
        <taxon>Basidiomycota</taxon>
        <taxon>Agaricomycotina</taxon>
        <taxon>Agaricomycetes</taxon>
        <taxon>Agaricomycetidae</taxon>
        <taxon>Agaricales</taxon>
        <taxon>Agaricineae</taxon>
        <taxon>Psathyrellaceae</taxon>
        <taxon>Coprinopsis</taxon>
    </lineage>
</organism>
<keyword evidence="3" id="KW-1185">Reference proteome</keyword>
<dbReference type="AlphaFoldDB" id="A0A5C3KT45"/>
<reference evidence="2 3" key="1">
    <citation type="journal article" date="2019" name="Nat. Ecol. Evol.">
        <title>Megaphylogeny resolves global patterns of mushroom evolution.</title>
        <authorList>
            <person name="Varga T."/>
            <person name="Krizsan K."/>
            <person name="Foldi C."/>
            <person name="Dima B."/>
            <person name="Sanchez-Garcia M."/>
            <person name="Sanchez-Ramirez S."/>
            <person name="Szollosi G.J."/>
            <person name="Szarkandi J.G."/>
            <person name="Papp V."/>
            <person name="Albert L."/>
            <person name="Andreopoulos W."/>
            <person name="Angelini C."/>
            <person name="Antonin V."/>
            <person name="Barry K.W."/>
            <person name="Bougher N.L."/>
            <person name="Buchanan P."/>
            <person name="Buyck B."/>
            <person name="Bense V."/>
            <person name="Catcheside P."/>
            <person name="Chovatia M."/>
            <person name="Cooper J."/>
            <person name="Damon W."/>
            <person name="Desjardin D."/>
            <person name="Finy P."/>
            <person name="Geml J."/>
            <person name="Haridas S."/>
            <person name="Hughes K."/>
            <person name="Justo A."/>
            <person name="Karasinski D."/>
            <person name="Kautmanova I."/>
            <person name="Kiss B."/>
            <person name="Kocsube S."/>
            <person name="Kotiranta H."/>
            <person name="LaButti K.M."/>
            <person name="Lechner B.E."/>
            <person name="Liimatainen K."/>
            <person name="Lipzen A."/>
            <person name="Lukacs Z."/>
            <person name="Mihaltcheva S."/>
            <person name="Morgado L.N."/>
            <person name="Niskanen T."/>
            <person name="Noordeloos M.E."/>
            <person name="Ohm R.A."/>
            <person name="Ortiz-Santana B."/>
            <person name="Ovrebo C."/>
            <person name="Racz N."/>
            <person name="Riley R."/>
            <person name="Savchenko A."/>
            <person name="Shiryaev A."/>
            <person name="Soop K."/>
            <person name="Spirin V."/>
            <person name="Szebenyi C."/>
            <person name="Tomsovsky M."/>
            <person name="Tulloss R.E."/>
            <person name="Uehling J."/>
            <person name="Grigoriev I.V."/>
            <person name="Vagvolgyi C."/>
            <person name="Papp T."/>
            <person name="Martin F.M."/>
            <person name="Miettinen O."/>
            <person name="Hibbett D.S."/>
            <person name="Nagy L.G."/>
        </authorList>
    </citation>
    <scope>NUCLEOTIDE SEQUENCE [LARGE SCALE GENOMIC DNA]</scope>
    <source>
        <strain evidence="2 3">CBS 121175</strain>
    </source>
</reference>
<accession>A0A5C3KT45</accession>
<evidence type="ECO:0000313" key="2">
    <source>
        <dbReference type="EMBL" id="TFK23750.1"/>
    </source>
</evidence>
<gene>
    <name evidence="2" type="ORF">FA15DRAFT_757037</name>
</gene>
<keyword evidence="1" id="KW-1133">Transmembrane helix</keyword>
<feature type="transmembrane region" description="Helical" evidence="1">
    <location>
        <begin position="211"/>
        <end position="235"/>
    </location>
</feature>
<feature type="transmembrane region" description="Helical" evidence="1">
    <location>
        <begin position="247"/>
        <end position="268"/>
    </location>
</feature>
<feature type="transmembrane region" description="Helical" evidence="1">
    <location>
        <begin position="12"/>
        <end position="42"/>
    </location>
</feature>
<evidence type="ECO:0000313" key="3">
    <source>
        <dbReference type="Proteomes" id="UP000307440"/>
    </source>
</evidence>
<name>A0A5C3KT45_COPMA</name>